<evidence type="ECO:0000313" key="2">
    <source>
        <dbReference type="Proteomes" id="UP001057402"/>
    </source>
</evidence>
<keyword evidence="2" id="KW-1185">Reference proteome</keyword>
<name>A0ACB9RMT3_9MYRT</name>
<comment type="caution">
    <text evidence="1">The sequence shown here is derived from an EMBL/GenBank/DDBJ whole genome shotgun (WGS) entry which is preliminary data.</text>
</comment>
<dbReference type="EMBL" id="CM042883">
    <property type="protein sequence ID" value="KAI4378919.1"/>
    <property type="molecule type" value="Genomic_DNA"/>
</dbReference>
<protein>
    <submittedName>
        <fullName evidence="1">Uncharacterized protein</fullName>
    </submittedName>
</protein>
<accession>A0ACB9RMT3</accession>
<sequence length="103" mass="12058">MDRSGHVLVEELAEIIERMSMGKLSVIPIFYRASPAEVRMHEKQNGDKGRCYQVAMMAKHGKFSIIRRVSLRLYFYFVEGYLRSFEFFLDFIFLFLAVHSAAL</sequence>
<evidence type="ECO:0000313" key="1">
    <source>
        <dbReference type="EMBL" id="KAI4378919.1"/>
    </source>
</evidence>
<dbReference type="Proteomes" id="UP001057402">
    <property type="component" value="Chromosome 4"/>
</dbReference>
<organism evidence="1 2">
    <name type="scientific">Melastoma candidum</name>
    <dbReference type="NCBI Taxonomy" id="119954"/>
    <lineage>
        <taxon>Eukaryota</taxon>
        <taxon>Viridiplantae</taxon>
        <taxon>Streptophyta</taxon>
        <taxon>Embryophyta</taxon>
        <taxon>Tracheophyta</taxon>
        <taxon>Spermatophyta</taxon>
        <taxon>Magnoliopsida</taxon>
        <taxon>eudicotyledons</taxon>
        <taxon>Gunneridae</taxon>
        <taxon>Pentapetalae</taxon>
        <taxon>rosids</taxon>
        <taxon>malvids</taxon>
        <taxon>Myrtales</taxon>
        <taxon>Melastomataceae</taxon>
        <taxon>Melastomatoideae</taxon>
        <taxon>Melastomateae</taxon>
        <taxon>Melastoma</taxon>
    </lineage>
</organism>
<reference evidence="2" key="1">
    <citation type="journal article" date="2023" name="Front. Plant Sci.">
        <title>Chromosomal-level genome assembly of Melastoma candidum provides insights into trichome evolution.</title>
        <authorList>
            <person name="Zhong Y."/>
            <person name="Wu W."/>
            <person name="Sun C."/>
            <person name="Zou P."/>
            <person name="Liu Y."/>
            <person name="Dai S."/>
            <person name="Zhou R."/>
        </authorList>
    </citation>
    <scope>NUCLEOTIDE SEQUENCE [LARGE SCALE GENOMIC DNA]</scope>
</reference>
<gene>
    <name evidence="1" type="ORF">MLD38_016336</name>
</gene>
<proteinExistence type="predicted"/>